<evidence type="ECO:0000259" key="8">
    <source>
        <dbReference type="Pfam" id="PF21621"/>
    </source>
</evidence>
<dbReference type="Pfam" id="PF21621">
    <property type="entry name" value="MPI_cupin_dom"/>
    <property type="match status" value="1"/>
</dbReference>
<dbReference type="Proteomes" id="UP000886785">
    <property type="component" value="Unassembled WGS sequence"/>
</dbReference>
<dbReference type="InterPro" id="IPR011051">
    <property type="entry name" value="RmlC_Cupin_sf"/>
</dbReference>
<dbReference type="AlphaFoldDB" id="A0A9D1DT27"/>
<keyword evidence="9" id="KW-0413">Isomerase</keyword>
<keyword evidence="1 5" id="KW-0479">Metal-binding</keyword>
<evidence type="ECO:0000259" key="7">
    <source>
        <dbReference type="Pfam" id="PF20511"/>
    </source>
</evidence>
<proteinExistence type="predicted"/>
<evidence type="ECO:0000256" key="1">
    <source>
        <dbReference type="ARBA" id="ARBA00022723"/>
    </source>
</evidence>
<dbReference type="InterPro" id="IPR051804">
    <property type="entry name" value="Carb_Metab_Reg_Kinase/Isom"/>
</dbReference>
<dbReference type="EMBL" id="DVHF01000153">
    <property type="protein sequence ID" value="HIR58354.1"/>
    <property type="molecule type" value="Genomic_DNA"/>
</dbReference>
<dbReference type="SUPFAM" id="SSF51182">
    <property type="entry name" value="RmlC-like cupins"/>
    <property type="match status" value="1"/>
</dbReference>
<dbReference type="Gene3D" id="2.60.120.10">
    <property type="entry name" value="Jelly Rolls"/>
    <property type="match status" value="2"/>
</dbReference>
<evidence type="ECO:0000256" key="6">
    <source>
        <dbReference type="PIRSR" id="PIRSR036894-2"/>
    </source>
</evidence>
<gene>
    <name evidence="9" type="ORF">IAA54_11905</name>
</gene>
<dbReference type="PANTHER" id="PTHR42742:SF3">
    <property type="entry name" value="FRUCTOKINASE"/>
    <property type="match status" value="1"/>
</dbReference>
<sequence length="319" mass="34765">MEPIFLDPSCKDAIWGGTRLKDEFGKKGGERVAESWELSCHPNGPSVIRGGEYAGKTLAEYLAENRAALGTACAKFEEFPILIKLIDAKRDLSIQVHPDNDYALKHEGQYGKTEMWYVVDCEPGAKLLYGFSKELTPEEFSRQIRENTLLDSLNAVPVKKGDVFFIPARTVHAIGAGILVAEIQQNSDVTYRIYDYGRLGTDGKPRQLHIEQASQAADLHPVVPDSRPKGEPHKDGGAVRTLLASCEYFTTEHIELNGEASLNAGESSFHCLLCLDGEAGLNAGGKTYCIGKGETVFLPAGLGAYAISGQADLLLTYLE</sequence>
<dbReference type="InterPro" id="IPR049071">
    <property type="entry name" value="MPI_cupin_dom"/>
</dbReference>
<dbReference type="GO" id="GO:0005975">
    <property type="term" value="P:carbohydrate metabolic process"/>
    <property type="evidence" value="ECO:0007669"/>
    <property type="project" value="InterPro"/>
</dbReference>
<dbReference type="PIRSF" id="PIRSF036894">
    <property type="entry name" value="PMI_Firm_short"/>
    <property type="match status" value="1"/>
</dbReference>
<feature type="active site" evidence="6">
    <location>
        <position position="192"/>
    </location>
</feature>
<dbReference type="InterPro" id="IPR046457">
    <property type="entry name" value="PMI_typeI_cat"/>
</dbReference>
<dbReference type="CDD" id="cd07010">
    <property type="entry name" value="cupin_PMI_type_I_N_bac"/>
    <property type="match status" value="1"/>
</dbReference>
<organism evidence="9 10">
    <name type="scientific">Candidatus Gallacutalibacter pullicola</name>
    <dbReference type="NCBI Taxonomy" id="2840830"/>
    <lineage>
        <taxon>Bacteria</taxon>
        <taxon>Bacillati</taxon>
        <taxon>Bacillota</taxon>
        <taxon>Clostridia</taxon>
        <taxon>Eubacteriales</taxon>
        <taxon>Candidatus Gallacutalibacter</taxon>
    </lineage>
</organism>
<feature type="binding site" evidence="5">
    <location>
        <position position="97"/>
    </location>
    <ligand>
        <name>Zn(2+)</name>
        <dbReference type="ChEBI" id="CHEBI:29105"/>
    </ligand>
</feature>
<comment type="caution">
    <text evidence="9">The sequence shown here is derived from an EMBL/GenBank/DDBJ whole genome shotgun (WGS) entry which is preliminary data.</text>
</comment>
<evidence type="ECO:0000256" key="2">
    <source>
        <dbReference type="ARBA" id="ARBA00022833"/>
    </source>
</evidence>
<keyword evidence="2 5" id="KW-0862">Zinc</keyword>
<protein>
    <recommendedName>
        <fullName evidence="3">Phosphohexomutase</fullName>
    </recommendedName>
    <alternativeName>
        <fullName evidence="4">Phosphomannose isomerase</fullName>
    </alternativeName>
</protein>
<feature type="binding site" evidence="5">
    <location>
        <position position="114"/>
    </location>
    <ligand>
        <name>Zn(2+)</name>
        <dbReference type="ChEBI" id="CHEBI:29105"/>
    </ligand>
</feature>
<accession>A0A9D1DT27</accession>
<feature type="domain" description="Phosphomannose isomerase type I catalytic" evidence="7">
    <location>
        <begin position="5"/>
        <end position="103"/>
    </location>
</feature>
<evidence type="ECO:0000256" key="4">
    <source>
        <dbReference type="ARBA" id="ARBA00030762"/>
    </source>
</evidence>
<reference evidence="9" key="1">
    <citation type="submission" date="2020-10" db="EMBL/GenBank/DDBJ databases">
        <authorList>
            <person name="Gilroy R."/>
        </authorList>
    </citation>
    <scope>NUCLEOTIDE SEQUENCE</scope>
    <source>
        <strain evidence="9">ChiSjej1B19-7085</strain>
    </source>
</reference>
<name>A0A9D1DT27_9FIRM</name>
<evidence type="ECO:0000313" key="9">
    <source>
        <dbReference type="EMBL" id="HIR58354.1"/>
    </source>
</evidence>
<feature type="binding site" evidence="5">
    <location>
        <position position="172"/>
    </location>
    <ligand>
        <name>Zn(2+)</name>
        <dbReference type="ChEBI" id="CHEBI:29105"/>
    </ligand>
</feature>
<feature type="domain" description="Mannose-6-phosphate isomerase cupin" evidence="8">
    <location>
        <begin position="241"/>
        <end position="317"/>
    </location>
</feature>
<evidence type="ECO:0000256" key="3">
    <source>
        <dbReference type="ARBA" id="ARBA00029741"/>
    </source>
</evidence>
<dbReference type="PANTHER" id="PTHR42742">
    <property type="entry name" value="TRANSCRIPTIONAL REPRESSOR MPRA"/>
    <property type="match status" value="1"/>
</dbReference>
<dbReference type="InterPro" id="IPR014710">
    <property type="entry name" value="RmlC-like_jellyroll"/>
</dbReference>
<dbReference type="Pfam" id="PF20511">
    <property type="entry name" value="PMI_typeI_cat"/>
    <property type="match status" value="1"/>
</dbReference>
<dbReference type="GO" id="GO:0008270">
    <property type="term" value="F:zinc ion binding"/>
    <property type="evidence" value="ECO:0007669"/>
    <property type="project" value="InterPro"/>
</dbReference>
<dbReference type="GO" id="GO:0004476">
    <property type="term" value="F:mannose-6-phosphate isomerase activity"/>
    <property type="evidence" value="ECO:0007669"/>
    <property type="project" value="InterPro"/>
</dbReference>
<comment type="cofactor">
    <cofactor evidence="5">
        <name>Zn(2+)</name>
        <dbReference type="ChEBI" id="CHEBI:29105"/>
    </cofactor>
    <text evidence="5">Binds 1 zinc ion per subunit.</text>
</comment>
<reference evidence="9" key="2">
    <citation type="journal article" date="2021" name="PeerJ">
        <title>Extensive microbial diversity within the chicken gut microbiome revealed by metagenomics and culture.</title>
        <authorList>
            <person name="Gilroy R."/>
            <person name="Ravi A."/>
            <person name="Getino M."/>
            <person name="Pursley I."/>
            <person name="Horton D.L."/>
            <person name="Alikhan N.F."/>
            <person name="Baker D."/>
            <person name="Gharbi K."/>
            <person name="Hall N."/>
            <person name="Watson M."/>
            <person name="Adriaenssens E.M."/>
            <person name="Foster-Nyarko E."/>
            <person name="Jarju S."/>
            <person name="Secka A."/>
            <person name="Antonio M."/>
            <person name="Oren A."/>
            <person name="Chaudhuri R.R."/>
            <person name="La Ragione R."/>
            <person name="Hildebrand F."/>
            <person name="Pallen M.J."/>
        </authorList>
    </citation>
    <scope>NUCLEOTIDE SEQUENCE</scope>
    <source>
        <strain evidence="9">ChiSjej1B19-7085</strain>
    </source>
</reference>
<evidence type="ECO:0000313" key="10">
    <source>
        <dbReference type="Proteomes" id="UP000886785"/>
    </source>
</evidence>
<dbReference type="InterPro" id="IPR014628">
    <property type="entry name" value="Man6P_isomerase_Firm_short"/>
</dbReference>
<evidence type="ECO:0000256" key="5">
    <source>
        <dbReference type="PIRSR" id="PIRSR036894-1"/>
    </source>
</evidence>